<dbReference type="Proteomes" id="UP000683000">
    <property type="component" value="Unassembled WGS sequence"/>
</dbReference>
<dbReference type="OrthoDB" id="2685117at2759"/>
<name>A0A8I2YKV8_9AGAM</name>
<sequence>MVLQVHFMLTLYKKHGKDTNLSLSAKELEEAYKKLMHGMDKLTTYHSKGYRFEAMLTQWAAEGMDGISDGVGDDSDVGNEFRMNISDSELEPALNEQPGDEDFRASIGLD</sequence>
<keyword evidence="3" id="KW-1185">Reference proteome</keyword>
<dbReference type="EMBL" id="JAGFBS010000020">
    <property type="protein sequence ID" value="KAG6373724.1"/>
    <property type="molecule type" value="Genomic_DNA"/>
</dbReference>
<comment type="caution">
    <text evidence="2">The sequence shown here is derived from an EMBL/GenBank/DDBJ whole genome shotgun (WGS) entry which is preliminary data.</text>
</comment>
<evidence type="ECO:0000256" key="1">
    <source>
        <dbReference type="SAM" id="MobiDB-lite"/>
    </source>
</evidence>
<feature type="region of interest" description="Disordered" evidence="1">
    <location>
        <begin position="78"/>
        <end position="110"/>
    </location>
</feature>
<dbReference type="AlphaFoldDB" id="A0A8I2YKV8"/>
<accession>A0A8I2YKV8</accession>
<organism evidence="2 3">
    <name type="scientific">Boletus reticuloceps</name>
    <dbReference type="NCBI Taxonomy" id="495285"/>
    <lineage>
        <taxon>Eukaryota</taxon>
        <taxon>Fungi</taxon>
        <taxon>Dikarya</taxon>
        <taxon>Basidiomycota</taxon>
        <taxon>Agaricomycotina</taxon>
        <taxon>Agaricomycetes</taxon>
        <taxon>Agaricomycetidae</taxon>
        <taxon>Boletales</taxon>
        <taxon>Boletineae</taxon>
        <taxon>Boletaceae</taxon>
        <taxon>Boletoideae</taxon>
        <taxon>Boletus</taxon>
    </lineage>
</organism>
<evidence type="ECO:0000313" key="3">
    <source>
        <dbReference type="Proteomes" id="UP000683000"/>
    </source>
</evidence>
<evidence type="ECO:0000313" key="2">
    <source>
        <dbReference type="EMBL" id="KAG6373724.1"/>
    </source>
</evidence>
<reference evidence="2" key="1">
    <citation type="submission" date="2021-03" db="EMBL/GenBank/DDBJ databases">
        <title>Evolutionary innovations through gain and loss of genes in the ectomycorrhizal Boletales.</title>
        <authorList>
            <person name="Wu G."/>
            <person name="Miyauchi S."/>
            <person name="Morin E."/>
            <person name="Yang Z.-L."/>
            <person name="Xu J."/>
            <person name="Martin F.M."/>
        </authorList>
    </citation>
    <scope>NUCLEOTIDE SEQUENCE</scope>
    <source>
        <strain evidence="2">BR01</strain>
    </source>
</reference>
<proteinExistence type="predicted"/>
<gene>
    <name evidence="2" type="ORF">JVT61DRAFT_5860</name>
</gene>
<protein>
    <submittedName>
        <fullName evidence="2">Uncharacterized protein</fullName>
    </submittedName>
</protein>